<reference evidence="2" key="1">
    <citation type="journal article" date="2020" name="Microbiol. Resour. Announc.">
        <title>Complete Genome Sequence of Novel Psychrotolerant Legionella Strain TUM19329, Isolated from Antarctic Lake Sediment.</title>
        <authorList>
            <person name="Shimada S."/>
            <person name="Nakai R."/>
            <person name="Aoki K."/>
            <person name="Shimoeda N."/>
            <person name="Ohno G."/>
            <person name="Miyazaki Y."/>
            <person name="Kudoh S."/>
            <person name="Imura S."/>
            <person name="Watanabe K."/>
            <person name="Ishii Y."/>
            <person name="Tateda K."/>
        </authorList>
    </citation>
    <scope>NUCLEOTIDE SEQUENCE [LARGE SCALE GENOMIC DNA]</scope>
    <source>
        <strain evidence="2">TUM19329</strain>
    </source>
</reference>
<gene>
    <name evidence="2" type="ORF">TUM19329_14100</name>
</gene>
<dbReference type="EMBL" id="AP022839">
    <property type="protein sequence ID" value="BCA95049.1"/>
    <property type="molecule type" value="Genomic_DNA"/>
</dbReference>
<organism evidence="2 3">
    <name type="scientific">Legionella antarctica</name>
    <dbReference type="NCBI Taxonomy" id="2708020"/>
    <lineage>
        <taxon>Bacteria</taxon>
        <taxon>Pseudomonadati</taxon>
        <taxon>Pseudomonadota</taxon>
        <taxon>Gammaproteobacteria</taxon>
        <taxon>Legionellales</taxon>
        <taxon>Legionellaceae</taxon>
        <taxon>Legionella</taxon>
    </lineage>
</organism>
<sequence>MNSSEIPEPNEIPDEPNEYPSRPEPIEPTYPGTPEPEPSQAPEPDNLS</sequence>
<feature type="region of interest" description="Disordered" evidence="1">
    <location>
        <begin position="1"/>
        <end position="48"/>
    </location>
</feature>
<dbReference type="AlphaFoldDB" id="A0A6F8T3N0"/>
<evidence type="ECO:0000256" key="1">
    <source>
        <dbReference type="SAM" id="MobiDB-lite"/>
    </source>
</evidence>
<accession>A0A6F8T3N0</accession>
<evidence type="ECO:0000313" key="3">
    <source>
        <dbReference type="Proteomes" id="UP000502894"/>
    </source>
</evidence>
<evidence type="ECO:0000313" key="2">
    <source>
        <dbReference type="EMBL" id="BCA95049.1"/>
    </source>
</evidence>
<dbReference type="Proteomes" id="UP000502894">
    <property type="component" value="Chromosome"/>
</dbReference>
<keyword evidence="3" id="KW-1185">Reference proteome</keyword>
<name>A0A6F8T3N0_9GAMM</name>
<feature type="compositionally biased region" description="Pro residues" evidence="1">
    <location>
        <begin position="22"/>
        <end position="41"/>
    </location>
</feature>
<proteinExistence type="predicted"/>
<dbReference type="RefSeq" id="WP_173236752.1">
    <property type="nucleotide sequence ID" value="NZ_AP022839.1"/>
</dbReference>
<protein>
    <submittedName>
        <fullName evidence="2">Uncharacterized protein</fullName>
    </submittedName>
</protein>
<dbReference type="KEGG" id="lant:TUM19329_14100"/>